<dbReference type="AlphaFoldDB" id="A0A1V6M3E2"/>
<comment type="caution">
    <text evidence="2">The sequence shown here is derived from an EMBL/GenBank/DDBJ whole genome shotgun (WGS) entry which is preliminary data.</text>
</comment>
<reference evidence="2 3" key="1">
    <citation type="journal article" date="2016" name="Genome Announc.">
        <title>Draft Genome Sequence of the Anaerobic Ammonium-Oxidizing Bacterium 'Candidatus Brocadia sp. 40'.</title>
        <authorList>
            <person name="Ali M."/>
            <person name="Haroon M.F."/>
            <person name="Narita Y."/>
            <person name="Zhang L."/>
            <person name="Rangel Shaw D."/>
            <person name="Okabe S."/>
            <person name="Saikaly P.E."/>
        </authorList>
    </citation>
    <scope>NUCLEOTIDE SEQUENCE [LARGE SCALE GENOMIC DNA]</scope>
    <source>
        <strain evidence="2 3">40</strain>
    </source>
</reference>
<keyword evidence="3" id="KW-1185">Reference proteome</keyword>
<name>A0A1V6M3E2_9BACT</name>
<evidence type="ECO:0000313" key="3">
    <source>
        <dbReference type="Proteomes" id="UP000242219"/>
    </source>
</evidence>
<dbReference type="Proteomes" id="UP000242219">
    <property type="component" value="Unassembled WGS sequence"/>
</dbReference>
<gene>
    <name evidence="2" type="ORF">BIY37_00395</name>
</gene>
<accession>A0A1V6M3E2</accession>
<evidence type="ECO:0000256" key="1">
    <source>
        <dbReference type="SAM" id="MobiDB-lite"/>
    </source>
</evidence>
<protein>
    <submittedName>
        <fullName evidence="2">Uncharacterized protein</fullName>
    </submittedName>
</protein>
<evidence type="ECO:0000313" key="2">
    <source>
        <dbReference type="EMBL" id="OQD46903.1"/>
    </source>
</evidence>
<dbReference type="EMBL" id="MJUW02000017">
    <property type="protein sequence ID" value="OQD46903.1"/>
    <property type="molecule type" value="Genomic_DNA"/>
</dbReference>
<proteinExistence type="predicted"/>
<organism evidence="2 3">
    <name type="scientific">Candidatus Brocadia sapporoensis</name>
    <dbReference type="NCBI Taxonomy" id="392547"/>
    <lineage>
        <taxon>Bacteria</taxon>
        <taxon>Pseudomonadati</taxon>
        <taxon>Planctomycetota</taxon>
        <taxon>Candidatus Brocadiia</taxon>
        <taxon>Candidatus Brocadiales</taxon>
        <taxon>Candidatus Brocadiaceae</taxon>
        <taxon>Candidatus Brocadia</taxon>
    </lineage>
</organism>
<sequence>MLFLNISHGQTPRLGQDKKGTRGLEKLQVTIQDIAKTLKEIKKSSINTADQGCVKAKGRQGTHAS</sequence>
<feature type="region of interest" description="Disordered" evidence="1">
    <location>
        <begin position="1"/>
        <end position="21"/>
    </location>
</feature>